<organism evidence="2 3">
    <name type="scientific">Candidatus Nitrospira kreftii</name>
    <dbReference type="NCBI Taxonomy" id="2652173"/>
    <lineage>
        <taxon>Bacteria</taxon>
        <taxon>Pseudomonadati</taxon>
        <taxon>Nitrospirota</taxon>
        <taxon>Nitrospiria</taxon>
        <taxon>Nitrospirales</taxon>
        <taxon>Nitrospiraceae</taxon>
        <taxon>Nitrospira</taxon>
    </lineage>
</organism>
<dbReference type="Pfam" id="PF22422">
    <property type="entry name" value="MGH1-like_GH"/>
    <property type="match status" value="1"/>
</dbReference>
<dbReference type="GO" id="GO:0005975">
    <property type="term" value="P:carbohydrate metabolic process"/>
    <property type="evidence" value="ECO:0007669"/>
    <property type="project" value="InterPro"/>
</dbReference>
<name>A0A7S8FEW4_9BACT</name>
<dbReference type="EMBL" id="CP047423">
    <property type="protein sequence ID" value="QPD04524.1"/>
    <property type="molecule type" value="Genomic_DNA"/>
</dbReference>
<feature type="domain" description="Mannosylglycerate hydrolase MGH1-like glycoside hydrolase" evidence="1">
    <location>
        <begin position="248"/>
        <end position="409"/>
    </location>
</feature>
<protein>
    <recommendedName>
        <fullName evidence="1">Mannosylglycerate hydrolase MGH1-like glycoside hydrolase domain-containing protein</fullName>
    </recommendedName>
</protein>
<gene>
    <name evidence="2" type="ORF">Nkreftii_002298</name>
</gene>
<dbReference type="InterPro" id="IPR054491">
    <property type="entry name" value="MGH1-like_GH"/>
</dbReference>
<dbReference type="InterPro" id="IPR012341">
    <property type="entry name" value="6hp_glycosidase-like_sf"/>
</dbReference>
<evidence type="ECO:0000313" key="3">
    <source>
        <dbReference type="Proteomes" id="UP000593737"/>
    </source>
</evidence>
<dbReference type="Proteomes" id="UP000593737">
    <property type="component" value="Chromosome"/>
</dbReference>
<proteinExistence type="predicted"/>
<dbReference type="Gene3D" id="1.50.10.10">
    <property type="match status" value="1"/>
</dbReference>
<sequence length="524" mass="58630">MSLDPRGRQQVDLMLVIEESTDRPVPPRTPDPSALRVLEADVERDTQAWMRQVAKVSSNGSSLGELMDRSFRGLRILRSHLREETFFAAGVPWFATLFGRDSLITAWQMLAYRPQIAEQTLRLLAKYQGTREDAWCDEEPGKILHELRIGEMANINAIPHTPFYGTVDATPLFLMLMAEHAAWTGSLHIFEALRPHVGRALSWMDQYGTRHGNGYLTYLSRAKNKVINKGWKDSGDAIVNADGGLAKPPIALVEVQGYAYAAKIGIAGLFEQAGDFHRGAILREEARRLRERFNRDFWLEQQDCYALALQGDGKPVTVVSSNPGQALWTGIADADKAERTIRRLMADDMFSGWGVRTLSSQARGYNPIGYHLGTVWPHDNSIIAAGCRRYGSDDSALRIFQGLFDAAFHFREHQLPEVFCGFGREEYDIPINYPVACHPQAWASGTIPFLLTTLLGVAPDAFAKRLRIVRPLLPKVLDRLDLRNLEVGQASVDLHFQRGEQGVHVDVTKVDGELDIQVDKGNQG</sequence>
<evidence type="ECO:0000259" key="1">
    <source>
        <dbReference type="Pfam" id="PF22422"/>
    </source>
</evidence>
<reference evidence="2 3" key="1">
    <citation type="journal article" date="2020" name="ISME J.">
        <title>Enrichment and physiological characterization of a novel comammox Nitrospira indicates ammonium inhibition of complete nitrification.</title>
        <authorList>
            <person name="Sakoula D."/>
            <person name="Koch H."/>
            <person name="Frank J."/>
            <person name="Jetten M.S.M."/>
            <person name="van Kessel M.A.H.J."/>
            <person name="Lucker S."/>
        </authorList>
    </citation>
    <scope>NUCLEOTIDE SEQUENCE [LARGE SCALE GENOMIC DNA]</scope>
    <source>
        <strain evidence="2">Comreactor17</strain>
    </source>
</reference>
<evidence type="ECO:0000313" key="2">
    <source>
        <dbReference type="EMBL" id="QPD04524.1"/>
    </source>
</evidence>
<accession>A0A7S8FEW4</accession>
<dbReference type="InterPro" id="IPR008928">
    <property type="entry name" value="6-hairpin_glycosidase_sf"/>
</dbReference>
<dbReference type="SUPFAM" id="SSF48208">
    <property type="entry name" value="Six-hairpin glycosidases"/>
    <property type="match status" value="1"/>
</dbReference>
<dbReference type="AlphaFoldDB" id="A0A7S8FEW4"/>
<dbReference type="KEGG" id="nkf:Nkreftii_002298"/>